<dbReference type="GO" id="GO:0005993">
    <property type="term" value="P:trehalose catabolic process"/>
    <property type="evidence" value="ECO:0007669"/>
    <property type="project" value="TreeGrafter"/>
</dbReference>
<protein>
    <recommendedName>
        <fullName evidence="2">Trehalase</fullName>
        <ecNumber evidence="2">3.2.1.28</ecNumber>
    </recommendedName>
    <alternativeName>
        <fullName evidence="2">Alpha-trehalose glucohydrolase</fullName>
    </alternativeName>
</protein>
<dbReference type="Proteomes" id="UP001219525">
    <property type="component" value="Unassembled WGS sequence"/>
</dbReference>
<gene>
    <name evidence="4" type="ORF">GGX14DRAFT_637123</name>
</gene>
<keyword evidence="5" id="KW-1185">Reference proteome</keyword>
<dbReference type="Pfam" id="PF01204">
    <property type="entry name" value="Trehalase"/>
    <property type="match status" value="1"/>
</dbReference>
<feature type="chain" id="PRO_5042015818" description="Trehalase" evidence="3">
    <location>
        <begin position="28"/>
        <end position="327"/>
    </location>
</feature>
<evidence type="ECO:0000256" key="1">
    <source>
        <dbReference type="ARBA" id="ARBA00005615"/>
    </source>
</evidence>
<dbReference type="PRINTS" id="PR00744">
    <property type="entry name" value="GLHYDRLASE37"/>
</dbReference>
<dbReference type="PANTHER" id="PTHR23403:SF1">
    <property type="entry name" value="TREHALASE"/>
    <property type="match status" value="1"/>
</dbReference>
<dbReference type="Gene3D" id="1.50.10.10">
    <property type="match status" value="1"/>
</dbReference>
<evidence type="ECO:0000313" key="5">
    <source>
        <dbReference type="Proteomes" id="UP001219525"/>
    </source>
</evidence>
<sequence>MSTETPARRRALPRAVLLALSFWIVEGLLESQPFSIANDTLQNELERFRFIANGGRIYYLNRSRQTLFIQMVARYVRATARRAQARIFRRQTAPLARAARSRTRRTRWRSTASRVPPGYVPPPPPLLMLTRCVMLNDSASAALYAELASGAETGWDYSWRWLAGVSAGLRSLNIKNTIPVDLSSILCVFPSTSVAQLYGASNRTAAPVTFINTGADAPNAWPPHQCITLRALPANVSGGPLPMPAVGQGMFSLVPAGELGVNEATLPMYNIGKPIAVGVISFPSRGALPFLFTCMVFSLPLGFTEIFCIGRLVVGPIIFRCRSVRSP</sequence>
<reference evidence="4" key="1">
    <citation type="submission" date="2023-03" db="EMBL/GenBank/DDBJ databases">
        <title>Massive genome expansion in bonnet fungi (Mycena s.s.) driven by repeated elements and novel gene families across ecological guilds.</title>
        <authorList>
            <consortium name="Lawrence Berkeley National Laboratory"/>
            <person name="Harder C.B."/>
            <person name="Miyauchi S."/>
            <person name="Viragh M."/>
            <person name="Kuo A."/>
            <person name="Thoen E."/>
            <person name="Andreopoulos B."/>
            <person name="Lu D."/>
            <person name="Skrede I."/>
            <person name="Drula E."/>
            <person name="Henrissat B."/>
            <person name="Morin E."/>
            <person name="Kohler A."/>
            <person name="Barry K."/>
            <person name="LaButti K."/>
            <person name="Morin E."/>
            <person name="Salamov A."/>
            <person name="Lipzen A."/>
            <person name="Mereny Z."/>
            <person name="Hegedus B."/>
            <person name="Baldrian P."/>
            <person name="Stursova M."/>
            <person name="Weitz H."/>
            <person name="Taylor A."/>
            <person name="Grigoriev I.V."/>
            <person name="Nagy L.G."/>
            <person name="Martin F."/>
            <person name="Kauserud H."/>
        </authorList>
    </citation>
    <scope>NUCLEOTIDE SEQUENCE</scope>
    <source>
        <strain evidence="4">9144</strain>
    </source>
</reference>
<keyword evidence="2" id="KW-0378">Hydrolase</keyword>
<feature type="signal peptide" evidence="3">
    <location>
        <begin position="1"/>
        <end position="27"/>
    </location>
</feature>
<comment type="caution">
    <text evidence="4">The sequence shown here is derived from an EMBL/GenBank/DDBJ whole genome shotgun (WGS) entry which is preliminary data.</text>
</comment>
<accession>A0AAD6VDQ8</accession>
<keyword evidence="3" id="KW-0732">Signal</keyword>
<evidence type="ECO:0000256" key="3">
    <source>
        <dbReference type="SAM" id="SignalP"/>
    </source>
</evidence>
<keyword evidence="2" id="KW-0326">Glycosidase</keyword>
<dbReference type="InterPro" id="IPR001661">
    <property type="entry name" value="Glyco_hydro_37"/>
</dbReference>
<comment type="catalytic activity">
    <reaction evidence="2">
        <text>alpha,alpha-trehalose + H2O = alpha-D-glucose + beta-D-glucose</text>
        <dbReference type="Rhea" id="RHEA:32675"/>
        <dbReference type="ChEBI" id="CHEBI:15377"/>
        <dbReference type="ChEBI" id="CHEBI:15903"/>
        <dbReference type="ChEBI" id="CHEBI:16551"/>
        <dbReference type="ChEBI" id="CHEBI:17925"/>
        <dbReference type="EC" id="3.2.1.28"/>
    </reaction>
</comment>
<dbReference type="SUPFAM" id="SSF48208">
    <property type="entry name" value="Six-hairpin glycosidases"/>
    <property type="match status" value="1"/>
</dbReference>
<evidence type="ECO:0000313" key="4">
    <source>
        <dbReference type="EMBL" id="KAJ7206862.1"/>
    </source>
</evidence>
<dbReference type="InterPro" id="IPR008928">
    <property type="entry name" value="6-hairpin_glycosidase_sf"/>
</dbReference>
<dbReference type="AlphaFoldDB" id="A0AAD6VDQ8"/>
<dbReference type="InterPro" id="IPR012341">
    <property type="entry name" value="6hp_glycosidase-like_sf"/>
</dbReference>
<dbReference type="EC" id="3.2.1.28" evidence="2"/>
<dbReference type="EMBL" id="JARJCW010000038">
    <property type="protein sequence ID" value="KAJ7206862.1"/>
    <property type="molecule type" value="Genomic_DNA"/>
</dbReference>
<organism evidence="4 5">
    <name type="scientific">Mycena pura</name>
    <dbReference type="NCBI Taxonomy" id="153505"/>
    <lineage>
        <taxon>Eukaryota</taxon>
        <taxon>Fungi</taxon>
        <taxon>Dikarya</taxon>
        <taxon>Basidiomycota</taxon>
        <taxon>Agaricomycotina</taxon>
        <taxon>Agaricomycetes</taxon>
        <taxon>Agaricomycetidae</taxon>
        <taxon>Agaricales</taxon>
        <taxon>Marasmiineae</taxon>
        <taxon>Mycenaceae</taxon>
        <taxon>Mycena</taxon>
    </lineage>
</organism>
<evidence type="ECO:0000256" key="2">
    <source>
        <dbReference type="RuleBase" id="RU361180"/>
    </source>
</evidence>
<dbReference type="PANTHER" id="PTHR23403">
    <property type="entry name" value="TREHALASE"/>
    <property type="match status" value="1"/>
</dbReference>
<dbReference type="GO" id="GO:0004555">
    <property type="term" value="F:alpha,alpha-trehalase activity"/>
    <property type="evidence" value="ECO:0007669"/>
    <property type="project" value="UniProtKB-EC"/>
</dbReference>
<comment type="similarity">
    <text evidence="1 2">Belongs to the glycosyl hydrolase 37 family.</text>
</comment>
<proteinExistence type="inferred from homology"/>
<name>A0AAD6VDQ8_9AGAR</name>